<evidence type="ECO:0000313" key="3">
    <source>
        <dbReference type="Proteomes" id="UP001152321"/>
    </source>
</evidence>
<dbReference type="EMBL" id="JANRMI010000001">
    <property type="protein sequence ID" value="MDG0815090.1"/>
    <property type="molecule type" value="Genomic_DNA"/>
</dbReference>
<evidence type="ECO:0000313" key="2">
    <source>
        <dbReference type="EMBL" id="MDG0815090.1"/>
    </source>
</evidence>
<proteinExistence type="predicted"/>
<sequence>MRFSLFLFIVLSTSLFCVGCSIDASIQSLVQDKFSIERSGSALAIAPSVQRQAKDQYGQYKVQSAVGEVLKSEGSKTNDGVYRAEISVTYQSM</sequence>
<keyword evidence="1" id="KW-0732">Signal</keyword>
<evidence type="ECO:0000256" key="1">
    <source>
        <dbReference type="SAM" id="SignalP"/>
    </source>
</evidence>
<name>A0ABT6DFR9_9BACT</name>
<feature type="chain" id="PRO_5045093564" description="Lipoprotein" evidence="1">
    <location>
        <begin position="20"/>
        <end position="93"/>
    </location>
</feature>
<protein>
    <recommendedName>
        <fullName evidence="4">Lipoprotein</fullName>
    </recommendedName>
</protein>
<dbReference type="Proteomes" id="UP001152321">
    <property type="component" value="Unassembled WGS sequence"/>
</dbReference>
<keyword evidence="3" id="KW-1185">Reference proteome</keyword>
<organism evidence="2 3">
    <name type="scientific">Bdellovibrio svalbardensis</name>
    <dbReference type="NCBI Taxonomy" id="2972972"/>
    <lineage>
        <taxon>Bacteria</taxon>
        <taxon>Pseudomonadati</taxon>
        <taxon>Bdellovibrionota</taxon>
        <taxon>Bdellovibrionia</taxon>
        <taxon>Bdellovibrionales</taxon>
        <taxon>Pseudobdellovibrionaceae</taxon>
        <taxon>Bdellovibrio</taxon>
    </lineage>
</organism>
<dbReference type="RefSeq" id="WP_277576567.1">
    <property type="nucleotide sequence ID" value="NZ_JANRMI010000001.1"/>
</dbReference>
<evidence type="ECO:0008006" key="4">
    <source>
        <dbReference type="Google" id="ProtNLM"/>
    </source>
</evidence>
<feature type="signal peptide" evidence="1">
    <location>
        <begin position="1"/>
        <end position="19"/>
    </location>
</feature>
<reference evidence="2" key="1">
    <citation type="submission" date="2022-08" db="EMBL/GenBank/DDBJ databases">
        <title>Novel Bdellovibrio Species Isolated from Svalbard: Designation Bdellovibrio svalbardensis.</title>
        <authorList>
            <person name="Mitchell R.J."/>
            <person name="Choi S.Y."/>
        </authorList>
    </citation>
    <scope>NUCLEOTIDE SEQUENCE</scope>
    <source>
        <strain evidence="2">PAP01</strain>
    </source>
</reference>
<accession>A0ABT6DFR9</accession>
<comment type="caution">
    <text evidence="2">The sequence shown here is derived from an EMBL/GenBank/DDBJ whole genome shotgun (WGS) entry which is preliminary data.</text>
</comment>
<gene>
    <name evidence="2" type="ORF">NWE73_01860</name>
</gene>